<feature type="domain" description="MPN" evidence="8">
    <location>
        <begin position="100"/>
        <end position="222"/>
    </location>
</feature>
<evidence type="ECO:0000256" key="3">
    <source>
        <dbReference type="ARBA" id="ARBA00022723"/>
    </source>
</evidence>
<evidence type="ECO:0000256" key="7">
    <source>
        <dbReference type="RuleBase" id="RU003797"/>
    </source>
</evidence>
<reference evidence="9 10" key="1">
    <citation type="journal article" date="2015" name="Genome Announc.">
        <title>Expanding the biotechnology potential of lactobacilli through comparative genomics of 213 strains and associated genera.</title>
        <authorList>
            <person name="Sun Z."/>
            <person name="Harris H.M."/>
            <person name="McCann A."/>
            <person name="Guo C."/>
            <person name="Argimon S."/>
            <person name="Zhang W."/>
            <person name="Yang X."/>
            <person name="Jeffery I.B."/>
            <person name="Cooney J.C."/>
            <person name="Kagawa T.F."/>
            <person name="Liu W."/>
            <person name="Song Y."/>
            <person name="Salvetti E."/>
            <person name="Wrobel A."/>
            <person name="Rasinkangas P."/>
            <person name="Parkhill J."/>
            <person name="Rea M.C."/>
            <person name="O'Sullivan O."/>
            <person name="Ritari J."/>
            <person name="Douillard F.P."/>
            <person name="Paul Ross R."/>
            <person name="Yang R."/>
            <person name="Briner A.E."/>
            <person name="Felis G.E."/>
            <person name="de Vos W.M."/>
            <person name="Barrangou R."/>
            <person name="Klaenhammer T.R."/>
            <person name="Caufield P.W."/>
            <person name="Cui Y."/>
            <person name="Zhang H."/>
            <person name="O'Toole P.W."/>
        </authorList>
    </citation>
    <scope>NUCLEOTIDE SEQUENCE [LARGE SCALE GENOMIC DNA]</scope>
    <source>
        <strain evidence="9 10">ATCC 27304</strain>
    </source>
</reference>
<evidence type="ECO:0000256" key="5">
    <source>
        <dbReference type="ARBA" id="ARBA00022833"/>
    </source>
</evidence>
<protein>
    <submittedName>
        <fullName evidence="9">DNA repair protein</fullName>
    </submittedName>
</protein>
<dbReference type="STRING" id="1618.IV36_GL000894"/>
<dbReference type="EMBL" id="JQAR01000002">
    <property type="protein sequence ID" value="KRN33159.1"/>
    <property type="molecule type" value="Genomic_DNA"/>
</dbReference>
<dbReference type="OrthoDB" id="9804482at2"/>
<name>A0A0R2G6V7_9LACO</name>
<dbReference type="NCBIfam" id="TIGR00608">
    <property type="entry name" value="radc"/>
    <property type="match status" value="1"/>
</dbReference>
<keyword evidence="4" id="KW-0378">Hydrolase</keyword>
<dbReference type="SUPFAM" id="SSF102712">
    <property type="entry name" value="JAB1/MPN domain"/>
    <property type="match status" value="1"/>
</dbReference>
<evidence type="ECO:0000313" key="10">
    <source>
        <dbReference type="Proteomes" id="UP000051727"/>
    </source>
</evidence>
<evidence type="ECO:0000259" key="8">
    <source>
        <dbReference type="PROSITE" id="PS50249"/>
    </source>
</evidence>
<keyword evidence="6" id="KW-0482">Metalloprotease</keyword>
<dbReference type="PATRIC" id="fig|1618.3.peg.903"/>
<dbReference type="InterPro" id="IPR020891">
    <property type="entry name" value="UPF0758_CS"/>
</dbReference>
<accession>A0A0R2G6V7</accession>
<dbReference type="GO" id="GO:0008237">
    <property type="term" value="F:metallopeptidase activity"/>
    <property type="evidence" value="ECO:0007669"/>
    <property type="project" value="UniProtKB-KW"/>
</dbReference>
<dbReference type="Gene3D" id="3.40.140.10">
    <property type="entry name" value="Cytidine Deaminase, domain 2"/>
    <property type="match status" value="1"/>
</dbReference>
<dbReference type="PANTHER" id="PTHR30471:SF3">
    <property type="entry name" value="UPF0758 PROTEIN YEES-RELATED"/>
    <property type="match status" value="1"/>
</dbReference>
<evidence type="ECO:0000256" key="1">
    <source>
        <dbReference type="ARBA" id="ARBA00010243"/>
    </source>
</evidence>
<dbReference type="InterPro" id="IPR025657">
    <property type="entry name" value="RadC_JAB"/>
</dbReference>
<dbReference type="InterPro" id="IPR037518">
    <property type="entry name" value="MPN"/>
</dbReference>
<evidence type="ECO:0000256" key="4">
    <source>
        <dbReference type="ARBA" id="ARBA00022801"/>
    </source>
</evidence>
<dbReference type="AlphaFoldDB" id="A0A0R2G6V7"/>
<dbReference type="PROSITE" id="PS01302">
    <property type="entry name" value="UPF0758"/>
    <property type="match status" value="1"/>
</dbReference>
<keyword evidence="2" id="KW-0645">Protease</keyword>
<dbReference type="Proteomes" id="UP000051727">
    <property type="component" value="Unassembled WGS sequence"/>
</dbReference>
<proteinExistence type="inferred from homology"/>
<evidence type="ECO:0000256" key="6">
    <source>
        <dbReference type="ARBA" id="ARBA00023049"/>
    </source>
</evidence>
<dbReference type="GO" id="GO:0006508">
    <property type="term" value="P:proteolysis"/>
    <property type="evidence" value="ECO:0007669"/>
    <property type="project" value="UniProtKB-KW"/>
</dbReference>
<dbReference type="Pfam" id="PF04002">
    <property type="entry name" value="RadC"/>
    <property type="match status" value="1"/>
</dbReference>
<dbReference type="CDD" id="cd08071">
    <property type="entry name" value="MPN_DUF2466"/>
    <property type="match status" value="1"/>
</dbReference>
<sequence>MLTNRYNEEEIIQRLTKYRGSSISQKELLFLLICGFLGKENASKKVNQFFLQYTDLRQIKDLSDIELMEIVESEHDVQMFRALCEFAERLNKRPKLTLGKIYTSQEIGEEMSLELGLYLQEVLFVILLDTKNQIIAKKIVFQGTLDTATVHPREIFRFALQYAAARIIIVHNHPSGDTVPSKNDLQLTKRIEECGNMIGIGLLDHIIVGSSQYLSMREEKILS</sequence>
<comment type="similarity">
    <text evidence="1 7">Belongs to the UPF0758 family.</text>
</comment>
<keyword evidence="5" id="KW-0862">Zinc</keyword>
<dbReference type="InterPro" id="IPR001405">
    <property type="entry name" value="UPF0758"/>
</dbReference>
<organism evidence="9 10">
    <name type="scientific">Liquorilactobacillus mali</name>
    <dbReference type="NCBI Taxonomy" id="1618"/>
    <lineage>
        <taxon>Bacteria</taxon>
        <taxon>Bacillati</taxon>
        <taxon>Bacillota</taxon>
        <taxon>Bacilli</taxon>
        <taxon>Lactobacillales</taxon>
        <taxon>Lactobacillaceae</taxon>
        <taxon>Liquorilactobacillus</taxon>
    </lineage>
</organism>
<dbReference type="GO" id="GO:0046872">
    <property type="term" value="F:metal ion binding"/>
    <property type="evidence" value="ECO:0007669"/>
    <property type="project" value="UniProtKB-KW"/>
</dbReference>
<dbReference type="RefSeq" id="WP_056990490.1">
    <property type="nucleotide sequence ID" value="NZ_JATAAJ010000003.1"/>
</dbReference>
<dbReference type="PANTHER" id="PTHR30471">
    <property type="entry name" value="DNA REPAIR PROTEIN RADC"/>
    <property type="match status" value="1"/>
</dbReference>
<evidence type="ECO:0000313" key="9">
    <source>
        <dbReference type="EMBL" id="KRN33159.1"/>
    </source>
</evidence>
<keyword evidence="3" id="KW-0479">Metal-binding</keyword>
<comment type="caution">
    <text evidence="9">The sequence shown here is derived from an EMBL/GenBank/DDBJ whole genome shotgun (WGS) entry which is preliminary data.</text>
</comment>
<dbReference type="PROSITE" id="PS50249">
    <property type="entry name" value="MPN"/>
    <property type="match status" value="1"/>
</dbReference>
<gene>
    <name evidence="9" type="ORF">IV36_GL000894</name>
</gene>
<evidence type="ECO:0000256" key="2">
    <source>
        <dbReference type="ARBA" id="ARBA00022670"/>
    </source>
</evidence>